<feature type="region of interest" description="Disordered" evidence="9">
    <location>
        <begin position="194"/>
        <end position="266"/>
    </location>
</feature>
<keyword evidence="8" id="KW-0539">Nucleus</keyword>
<evidence type="ECO:0000256" key="1">
    <source>
        <dbReference type="ARBA" id="ARBA00004123"/>
    </source>
</evidence>
<reference evidence="10" key="1">
    <citation type="submission" date="2016-03" db="EMBL/GenBank/DDBJ databases">
        <title>Updated assembly of Pseudogymnoascus destructans, the fungus causing white-nose syndrome of bats.</title>
        <authorList>
            <person name="Palmer J.M."/>
            <person name="Drees K.P."/>
            <person name="Foster J.T."/>
            <person name="Lindner D.L."/>
        </authorList>
    </citation>
    <scope>NUCLEOTIDE SEQUENCE [LARGE SCALE GENOMIC DNA]</scope>
    <source>
        <strain evidence="10">20631-21</strain>
    </source>
</reference>
<dbReference type="VEuPathDB" id="FungiDB:GMDG_03122"/>
<feature type="compositionally biased region" description="Polar residues" evidence="9">
    <location>
        <begin position="137"/>
        <end position="150"/>
    </location>
</feature>
<gene>
    <name evidence="10" type="ORF">VC83_04662</name>
</gene>
<dbReference type="eggNOG" id="ENOG502RZ4H">
    <property type="taxonomic scope" value="Eukaryota"/>
</dbReference>
<keyword evidence="6" id="KW-0805">Transcription regulation</keyword>
<feature type="compositionally biased region" description="Low complexity" evidence="9">
    <location>
        <begin position="244"/>
        <end position="263"/>
    </location>
</feature>
<feature type="region of interest" description="Disordered" evidence="9">
    <location>
        <begin position="63"/>
        <end position="84"/>
    </location>
</feature>
<keyword evidence="5" id="KW-0678">Repressor</keyword>
<evidence type="ECO:0000256" key="8">
    <source>
        <dbReference type="ARBA" id="ARBA00023242"/>
    </source>
</evidence>
<keyword evidence="7" id="KW-0804">Transcription</keyword>
<feature type="compositionally biased region" description="Polar residues" evidence="9">
    <location>
        <begin position="119"/>
        <end position="129"/>
    </location>
</feature>
<name>A0A177A7P2_9PEZI</name>
<evidence type="ECO:0000256" key="7">
    <source>
        <dbReference type="ARBA" id="ARBA00023163"/>
    </source>
</evidence>
<dbReference type="GO" id="GO:0005737">
    <property type="term" value="C:cytoplasm"/>
    <property type="evidence" value="ECO:0007669"/>
    <property type="project" value="UniProtKB-SubCell"/>
</dbReference>
<dbReference type="AlphaFoldDB" id="A0A177A7P2"/>
<evidence type="ECO:0000256" key="9">
    <source>
        <dbReference type="SAM" id="MobiDB-lite"/>
    </source>
</evidence>
<organism evidence="10">
    <name type="scientific">Pseudogymnoascus destructans</name>
    <dbReference type="NCBI Taxonomy" id="655981"/>
    <lineage>
        <taxon>Eukaryota</taxon>
        <taxon>Fungi</taxon>
        <taxon>Dikarya</taxon>
        <taxon>Ascomycota</taxon>
        <taxon>Pezizomycotina</taxon>
        <taxon>Leotiomycetes</taxon>
        <taxon>Thelebolales</taxon>
        <taxon>Thelebolaceae</taxon>
        <taxon>Pseudogymnoascus</taxon>
    </lineage>
</organism>
<evidence type="ECO:0000313" key="10">
    <source>
        <dbReference type="EMBL" id="OAF57271.1"/>
    </source>
</evidence>
<comment type="subcellular location">
    <subcellularLocation>
        <location evidence="2">Cytoplasm</location>
    </subcellularLocation>
    <subcellularLocation>
        <location evidence="1">Nucleus</location>
    </subcellularLocation>
</comment>
<dbReference type="GO" id="GO:0005634">
    <property type="term" value="C:nucleus"/>
    <property type="evidence" value="ECO:0007669"/>
    <property type="project" value="UniProtKB-SubCell"/>
</dbReference>
<keyword evidence="4" id="KW-0963">Cytoplasm</keyword>
<dbReference type="RefSeq" id="XP_024322561.1">
    <property type="nucleotide sequence ID" value="XM_024468291.1"/>
</dbReference>
<feature type="compositionally biased region" description="Low complexity" evidence="9">
    <location>
        <begin position="67"/>
        <end position="83"/>
    </location>
</feature>
<accession>A0A177A7P2</accession>
<dbReference type="GeneID" id="36287733"/>
<evidence type="ECO:0000256" key="3">
    <source>
        <dbReference type="ARBA" id="ARBA00006922"/>
    </source>
</evidence>
<evidence type="ECO:0000256" key="2">
    <source>
        <dbReference type="ARBA" id="ARBA00004496"/>
    </source>
</evidence>
<protein>
    <submittedName>
        <fullName evidence="10">Uncharacterized protein</fullName>
    </submittedName>
</protein>
<sequence>MSSPWKNNQPEVVADRVLRRAEVSKMARKLQNRLALAQFKAKHGWEHLTLDLIEPKVDEHLRRQRPSSAGDMLSDTSSSSASDFNYPRTVLSSSALKAPFFSDALDSSSGSSGHRKRSYNATFHNPSHSTARKRFRSSPSAGRSMSQSHTSWKDQHQLSQSSPIKPRKQPHFTTSAGPNLSFFRGVSGTIAEDLPSSAHPSLDSNTDSDSDLLPLHSFRLPTNTNISRSSPPRTPPPRHRAITRRTTTTTNNTATTTSASLTRKSGEEGADLLLYLATSPSPAHPRSTRMQPPQTPPPKPLALPSSMMTTPGGGLGLLSGFGGGGPHTPSQTFDFADFVNITPSPAQGAWTRTPASALREGGRGLREMPTSSPMFGVGRGRMGGGLGMELGGELLS</sequence>
<dbReference type="EMBL" id="KV441400">
    <property type="protein sequence ID" value="OAF57271.1"/>
    <property type="molecule type" value="Genomic_DNA"/>
</dbReference>
<evidence type="ECO:0000256" key="4">
    <source>
        <dbReference type="ARBA" id="ARBA00022490"/>
    </source>
</evidence>
<evidence type="ECO:0000256" key="5">
    <source>
        <dbReference type="ARBA" id="ARBA00022491"/>
    </source>
</evidence>
<dbReference type="OrthoDB" id="2163387at2759"/>
<feature type="compositionally biased region" description="Low complexity" evidence="9">
    <location>
        <begin position="201"/>
        <end position="215"/>
    </location>
</feature>
<dbReference type="PANTHER" id="PTHR40468:SF1">
    <property type="entry name" value="TOPOISOMERASE I DAMAGE AFFECTED PROTEIN 11"/>
    <property type="match status" value="1"/>
</dbReference>
<dbReference type="Proteomes" id="UP000077154">
    <property type="component" value="Unassembled WGS sequence"/>
</dbReference>
<dbReference type="InterPro" id="IPR013734">
    <property type="entry name" value="TF_Nrm1/Whi5"/>
</dbReference>
<dbReference type="PANTHER" id="PTHR40468">
    <property type="entry name" value="YALI0A15257P"/>
    <property type="match status" value="1"/>
</dbReference>
<feature type="region of interest" description="Disordered" evidence="9">
    <location>
        <begin position="360"/>
        <end position="380"/>
    </location>
</feature>
<comment type="similarity">
    <text evidence="3">Belongs to the WHI5/NRM1 family.</text>
</comment>
<evidence type="ECO:0000256" key="6">
    <source>
        <dbReference type="ARBA" id="ARBA00023015"/>
    </source>
</evidence>
<dbReference type="Pfam" id="PF08528">
    <property type="entry name" value="Whi5"/>
    <property type="match status" value="1"/>
</dbReference>
<proteinExistence type="inferred from homology"/>
<feature type="region of interest" description="Disordered" evidence="9">
    <location>
        <begin position="104"/>
        <end position="180"/>
    </location>
</feature>
<feature type="region of interest" description="Disordered" evidence="9">
    <location>
        <begin position="278"/>
        <end position="303"/>
    </location>
</feature>